<organism evidence="1 2">
    <name type="scientific">Schinkia azotoformans LMG 9581</name>
    <dbReference type="NCBI Taxonomy" id="1131731"/>
    <lineage>
        <taxon>Bacteria</taxon>
        <taxon>Bacillati</taxon>
        <taxon>Bacillota</taxon>
        <taxon>Bacilli</taxon>
        <taxon>Bacillales</taxon>
        <taxon>Bacillaceae</taxon>
        <taxon>Calidifontibacillus/Schinkia group</taxon>
        <taxon>Schinkia</taxon>
    </lineage>
</organism>
<evidence type="ECO:0000313" key="2">
    <source>
        <dbReference type="Proteomes" id="UP000006315"/>
    </source>
</evidence>
<accession>K6DIE2</accession>
<dbReference type="STRING" id="1131731.BAZO_06014"/>
<sequence>MRAEVDVIRMGNYKFVMELDTGGDPDIPYTLWIYHNRKPLYYANEYGRQVHKEFQKNYSKAHLKNFCNKFVNDAEYRISIVGKEKINASLAYKIAENFIFSDSELAESYIKFLKGLKHAPDGDEHAKEIDIILAEYGEDDLSYDLREKENKAQGIW</sequence>
<gene>
    <name evidence="1" type="ORF">BAZO_06014</name>
</gene>
<name>K6DIE2_SCHAZ</name>
<comment type="caution">
    <text evidence="1">The sequence shown here is derived from an EMBL/GenBank/DDBJ whole genome shotgun (WGS) entry which is preliminary data.</text>
</comment>
<evidence type="ECO:0000313" key="1">
    <source>
        <dbReference type="EMBL" id="EKN68049.1"/>
    </source>
</evidence>
<dbReference type="PATRIC" id="fig|1131731.3.peg.1251"/>
<dbReference type="AlphaFoldDB" id="K6DIE2"/>
<dbReference type="RefSeq" id="WP_003330419.1">
    <property type="nucleotide sequence ID" value="NZ_AJLR01000042.1"/>
</dbReference>
<dbReference type="Proteomes" id="UP000006315">
    <property type="component" value="Unassembled WGS sequence"/>
</dbReference>
<dbReference type="EMBL" id="AJLR01000042">
    <property type="protein sequence ID" value="EKN68049.1"/>
    <property type="molecule type" value="Genomic_DNA"/>
</dbReference>
<protein>
    <submittedName>
        <fullName evidence="1">Uncharacterized protein</fullName>
    </submittedName>
</protein>
<keyword evidence="2" id="KW-1185">Reference proteome</keyword>
<reference evidence="1 2" key="1">
    <citation type="journal article" date="2012" name="Front. Microbiol.">
        <title>Redundancy and modularity in membrane-associated dissimilatory nitrate reduction in Bacillus.</title>
        <authorList>
            <person name="Heylen K."/>
            <person name="Keltjens J."/>
        </authorList>
    </citation>
    <scope>NUCLEOTIDE SEQUENCE [LARGE SCALE GENOMIC DNA]</scope>
    <source>
        <strain evidence="1 2">LMG 9581</strain>
    </source>
</reference>
<proteinExistence type="predicted"/>